<gene>
    <name evidence="1" type="ORF">Bca52824_023491</name>
</gene>
<dbReference type="OrthoDB" id="1106988at2759"/>
<keyword evidence="2" id="KW-1185">Reference proteome</keyword>
<dbReference type="Proteomes" id="UP000886595">
    <property type="component" value="Unassembled WGS sequence"/>
</dbReference>
<reference evidence="1 2" key="1">
    <citation type="submission" date="2020-02" db="EMBL/GenBank/DDBJ databases">
        <authorList>
            <person name="Ma Q."/>
            <person name="Huang Y."/>
            <person name="Song X."/>
            <person name="Pei D."/>
        </authorList>
    </citation>
    <scope>NUCLEOTIDE SEQUENCE [LARGE SCALE GENOMIC DNA]</scope>
    <source>
        <strain evidence="1">Sxm20200214</strain>
        <tissue evidence="1">Leaf</tissue>
    </source>
</reference>
<name>A0A8X8ASP0_BRACI</name>
<evidence type="ECO:0008006" key="3">
    <source>
        <dbReference type="Google" id="ProtNLM"/>
    </source>
</evidence>
<proteinExistence type="predicted"/>
<protein>
    <recommendedName>
        <fullName evidence="3">hAT-like transposase RNase-H fold domain-containing protein</fullName>
    </recommendedName>
</protein>
<sequence>MKFRLLKRCYDELDPFTSGEKIKHLKEKLYDLFEEYRKKFPLTPVVSSSRVDSHAAKRGRGILGVQDVIVDNDGNGEMITVRSSPNEVEEQSASNQKSLMCMNYIGFFFLN</sequence>
<accession>A0A8X8ASP0</accession>
<dbReference type="AlphaFoldDB" id="A0A8X8ASP0"/>
<evidence type="ECO:0000313" key="2">
    <source>
        <dbReference type="Proteomes" id="UP000886595"/>
    </source>
</evidence>
<evidence type="ECO:0000313" key="1">
    <source>
        <dbReference type="EMBL" id="KAG2311934.1"/>
    </source>
</evidence>
<comment type="caution">
    <text evidence="1">The sequence shown here is derived from an EMBL/GenBank/DDBJ whole genome shotgun (WGS) entry which is preliminary data.</text>
</comment>
<dbReference type="EMBL" id="JAAMPC010000005">
    <property type="protein sequence ID" value="KAG2311934.1"/>
    <property type="molecule type" value="Genomic_DNA"/>
</dbReference>
<organism evidence="1 2">
    <name type="scientific">Brassica carinata</name>
    <name type="common">Ethiopian mustard</name>
    <name type="synonym">Abyssinian cabbage</name>
    <dbReference type="NCBI Taxonomy" id="52824"/>
    <lineage>
        <taxon>Eukaryota</taxon>
        <taxon>Viridiplantae</taxon>
        <taxon>Streptophyta</taxon>
        <taxon>Embryophyta</taxon>
        <taxon>Tracheophyta</taxon>
        <taxon>Spermatophyta</taxon>
        <taxon>Magnoliopsida</taxon>
        <taxon>eudicotyledons</taxon>
        <taxon>Gunneridae</taxon>
        <taxon>Pentapetalae</taxon>
        <taxon>rosids</taxon>
        <taxon>malvids</taxon>
        <taxon>Brassicales</taxon>
        <taxon>Brassicaceae</taxon>
        <taxon>Brassiceae</taxon>
        <taxon>Brassica</taxon>
    </lineage>
</organism>